<evidence type="ECO:0000313" key="3">
    <source>
        <dbReference type="EMBL" id="MFC4336342.1"/>
    </source>
</evidence>
<name>A0ABV8U060_9ACTN</name>
<dbReference type="EMBL" id="JBHSDK010000018">
    <property type="protein sequence ID" value="MFC4336342.1"/>
    <property type="molecule type" value="Genomic_DNA"/>
</dbReference>
<organism evidence="3 4">
    <name type="scientific">Salininema proteolyticum</name>
    <dbReference type="NCBI Taxonomy" id="1607685"/>
    <lineage>
        <taxon>Bacteria</taxon>
        <taxon>Bacillati</taxon>
        <taxon>Actinomycetota</taxon>
        <taxon>Actinomycetes</taxon>
        <taxon>Glycomycetales</taxon>
        <taxon>Glycomycetaceae</taxon>
        <taxon>Salininema</taxon>
    </lineage>
</organism>
<keyword evidence="2" id="KW-0732">Signal</keyword>
<feature type="signal peptide" evidence="2">
    <location>
        <begin position="1"/>
        <end position="25"/>
    </location>
</feature>
<dbReference type="PROSITE" id="PS51257">
    <property type="entry name" value="PROKAR_LIPOPROTEIN"/>
    <property type="match status" value="1"/>
</dbReference>
<proteinExistence type="predicted"/>
<dbReference type="Proteomes" id="UP001595823">
    <property type="component" value="Unassembled WGS sequence"/>
</dbReference>
<dbReference type="PANTHER" id="PTHR39335:SF1">
    <property type="entry name" value="BLL4220 PROTEIN"/>
    <property type="match status" value="1"/>
</dbReference>
<gene>
    <name evidence="3" type="ORF">ACFPET_14135</name>
</gene>
<feature type="region of interest" description="Disordered" evidence="1">
    <location>
        <begin position="29"/>
        <end position="60"/>
    </location>
</feature>
<dbReference type="InterPro" id="IPR005297">
    <property type="entry name" value="Lipoprotein_repeat"/>
</dbReference>
<evidence type="ECO:0000256" key="1">
    <source>
        <dbReference type="SAM" id="MobiDB-lite"/>
    </source>
</evidence>
<dbReference type="Pfam" id="PF03640">
    <property type="entry name" value="Lipoprotein_15"/>
    <property type="match status" value="2"/>
</dbReference>
<feature type="chain" id="PRO_5046280440" description="Lipoprotein with Yx(FWY)xxD motif" evidence="2">
    <location>
        <begin position="26"/>
        <end position="178"/>
    </location>
</feature>
<reference evidence="4" key="1">
    <citation type="journal article" date="2019" name="Int. J. Syst. Evol. Microbiol.">
        <title>The Global Catalogue of Microorganisms (GCM) 10K type strain sequencing project: providing services to taxonomists for standard genome sequencing and annotation.</title>
        <authorList>
            <consortium name="The Broad Institute Genomics Platform"/>
            <consortium name="The Broad Institute Genome Sequencing Center for Infectious Disease"/>
            <person name="Wu L."/>
            <person name="Ma J."/>
        </authorList>
    </citation>
    <scope>NUCLEOTIDE SEQUENCE [LARGE SCALE GENOMIC DNA]</scope>
    <source>
        <strain evidence="4">IBRC-M 10908</strain>
    </source>
</reference>
<protein>
    <recommendedName>
        <fullName evidence="5">Lipoprotein with Yx(FWY)xxD motif</fullName>
    </recommendedName>
</protein>
<evidence type="ECO:0000256" key="2">
    <source>
        <dbReference type="SAM" id="SignalP"/>
    </source>
</evidence>
<comment type="caution">
    <text evidence="3">The sequence shown here is derived from an EMBL/GenBank/DDBJ whole genome shotgun (WGS) entry which is preliminary data.</text>
</comment>
<accession>A0ABV8U060</accession>
<dbReference type="RefSeq" id="WP_380622172.1">
    <property type="nucleotide sequence ID" value="NZ_JBHSDK010000018.1"/>
</dbReference>
<dbReference type="PANTHER" id="PTHR39335">
    <property type="entry name" value="BLL4220 PROTEIN"/>
    <property type="match status" value="1"/>
</dbReference>
<evidence type="ECO:0000313" key="4">
    <source>
        <dbReference type="Proteomes" id="UP001595823"/>
    </source>
</evidence>
<evidence type="ECO:0008006" key="5">
    <source>
        <dbReference type="Google" id="ProtNLM"/>
    </source>
</evidence>
<sequence length="178" mass="18667">MDYTRIRRSILAALAAASIALVASACGGDGDSDSGSGYGAPSTPKETDSPDETAPDSTAGAASLEVADSDYGPILTDGEGMTLYLFTQDTGEESTCYDQCAENWPPLLSDEDAEAGGDLDGELVGDTERTDGSEQVTYNGHPLYYWQGDEEPGDVNGQGVNDVWYVLNADGDAVEEKM</sequence>
<keyword evidence="4" id="KW-1185">Reference proteome</keyword>